<dbReference type="PANTHER" id="PTHR11705">
    <property type="entry name" value="PROTEASE FAMILY M14 CARBOXYPEPTIDASE A,B"/>
    <property type="match status" value="1"/>
</dbReference>
<evidence type="ECO:0000313" key="20">
    <source>
        <dbReference type="Proteomes" id="UP001152622"/>
    </source>
</evidence>
<dbReference type="Proteomes" id="UP001152622">
    <property type="component" value="Chromosome 2"/>
</dbReference>
<dbReference type="EC" id="3.4.17.1" evidence="15"/>
<evidence type="ECO:0000256" key="2">
    <source>
        <dbReference type="ARBA" id="ARBA00004613"/>
    </source>
</evidence>
<keyword evidence="11" id="KW-0482">Metalloprotease</keyword>
<keyword evidence="4" id="KW-0964">Secreted</keyword>
<evidence type="ECO:0000256" key="6">
    <source>
        <dbReference type="ARBA" id="ARBA00022670"/>
    </source>
</evidence>
<keyword evidence="5" id="KW-0121">Carboxypeptidase</keyword>
<comment type="caution">
    <text evidence="19">The sequence shown here is derived from an EMBL/GenBank/DDBJ whole genome shotgun (WGS) entry which is preliminary data.</text>
</comment>
<evidence type="ECO:0000256" key="12">
    <source>
        <dbReference type="ARBA" id="ARBA00023145"/>
    </source>
</evidence>
<dbReference type="Gene3D" id="3.40.630.10">
    <property type="entry name" value="Zn peptidases"/>
    <property type="match status" value="1"/>
</dbReference>
<feature type="domain" description="Peptidase M14" evidence="18">
    <location>
        <begin position="188"/>
        <end position="480"/>
    </location>
</feature>
<evidence type="ECO:0000256" key="1">
    <source>
        <dbReference type="ARBA" id="ARBA00001947"/>
    </source>
</evidence>
<dbReference type="Gene3D" id="3.30.70.340">
    <property type="entry name" value="Metallocarboxypeptidase-like"/>
    <property type="match status" value="1"/>
</dbReference>
<keyword evidence="12" id="KW-0865">Zymogen</keyword>
<evidence type="ECO:0000256" key="8">
    <source>
        <dbReference type="ARBA" id="ARBA00022729"/>
    </source>
</evidence>
<comment type="subcellular location">
    <subcellularLocation>
        <location evidence="2">Secreted</location>
    </subcellularLocation>
</comment>
<dbReference type="GO" id="GO:0004181">
    <property type="term" value="F:metallocarboxypeptidase activity"/>
    <property type="evidence" value="ECO:0007669"/>
    <property type="project" value="UniProtKB-EC"/>
</dbReference>
<dbReference type="PANTHER" id="PTHR11705:SF94">
    <property type="entry name" value="CARBOXYPEPTIDASE A1"/>
    <property type="match status" value="1"/>
</dbReference>
<dbReference type="EMBL" id="JAINUF010000002">
    <property type="protein sequence ID" value="KAJ8374135.1"/>
    <property type="molecule type" value="Genomic_DNA"/>
</dbReference>
<dbReference type="Pfam" id="PF00246">
    <property type="entry name" value="Peptidase_M14"/>
    <property type="match status" value="1"/>
</dbReference>
<dbReference type="OrthoDB" id="3626597at2759"/>
<dbReference type="InterPro" id="IPR003146">
    <property type="entry name" value="M14A_act_pep"/>
</dbReference>
<evidence type="ECO:0000256" key="9">
    <source>
        <dbReference type="ARBA" id="ARBA00022801"/>
    </source>
</evidence>
<dbReference type="GO" id="GO:0005615">
    <property type="term" value="C:extracellular space"/>
    <property type="evidence" value="ECO:0007669"/>
    <property type="project" value="TreeGrafter"/>
</dbReference>
<dbReference type="FunFam" id="3.40.630.10:FF:000132">
    <property type="entry name" value="Carboxypeptidase A1"/>
    <property type="match status" value="1"/>
</dbReference>
<dbReference type="InterPro" id="IPR034248">
    <property type="entry name" value="CPA_M14_CPD"/>
</dbReference>
<keyword evidence="7" id="KW-0479">Metal-binding</keyword>
<keyword evidence="8" id="KW-0732">Signal</keyword>
<evidence type="ECO:0000256" key="16">
    <source>
        <dbReference type="ARBA" id="ARBA00040642"/>
    </source>
</evidence>
<evidence type="ECO:0000256" key="17">
    <source>
        <dbReference type="PROSITE-ProRule" id="PRU01379"/>
    </source>
</evidence>
<dbReference type="InterPro" id="IPR057247">
    <property type="entry name" value="CARBOXYPEPT_ZN_2"/>
</dbReference>
<dbReference type="GO" id="GO:0006508">
    <property type="term" value="P:proteolysis"/>
    <property type="evidence" value="ECO:0007669"/>
    <property type="project" value="UniProtKB-KW"/>
</dbReference>
<evidence type="ECO:0000259" key="18">
    <source>
        <dbReference type="PROSITE" id="PS52035"/>
    </source>
</evidence>
<dbReference type="PRINTS" id="PR00765">
    <property type="entry name" value="CRBOXYPTASEA"/>
</dbReference>
<keyword evidence="20" id="KW-1185">Reference proteome</keyword>
<sequence>MHVASLLPTFHYGVSFGVPFLFSLSHPSDSHCDGCRRGRWCVLSQPGEISQAVINAGVSGWGHTRNVMRVLVVLCCLFSSALSRELFTGDQVLGITADSDAQVALLWQKYEQQDLKLHMWRGPPRGSREFSVHVPFSSLQPVKTFLEARGIQYEVVIPNVQALLDEEKADMDRARQRERDTGSFDYASYHTLEEIYAWMDSLVAENPDLVSKMMIGLSYEKRPIYVLKFSTGVDRPAIWLDTGIHAREWISPATGIWTAKKLVTEYGQDPSVTALLNEMDIFFELVVNPDGYAFTHSSNRMWRKTRSINDGSDCVGVDPNRNWDANFGGPGSSSNPCSETYHGPFPHSESEVRSITDFIIAHANFKAMITIHSFSQMLMYPYGHSSTPVPNADELHALAKRAVDALERVHGTKYTYGSMISTIYPASGTTADWGYASGLRYSFTFELRDTGRYGFLLPANQILPTAQETWLALLTLMEHVRDHPY</sequence>
<evidence type="ECO:0000256" key="14">
    <source>
        <dbReference type="ARBA" id="ARBA00036253"/>
    </source>
</evidence>
<protein>
    <recommendedName>
        <fullName evidence="16">Carboxypeptidase A1</fullName>
        <ecNumber evidence="15">3.4.17.1</ecNumber>
    </recommendedName>
</protein>
<evidence type="ECO:0000256" key="7">
    <source>
        <dbReference type="ARBA" id="ARBA00022723"/>
    </source>
</evidence>
<keyword evidence="9" id="KW-0378">Hydrolase</keyword>
<comment type="catalytic activity">
    <reaction evidence="14">
        <text>Release of a C-terminal amino acid, but little or no action with -Asp, -Glu, -Arg, -Lys or -Pro.</text>
        <dbReference type="EC" id="3.4.17.1"/>
    </reaction>
</comment>
<dbReference type="InterPro" id="IPR036990">
    <property type="entry name" value="M14A-like_propep"/>
</dbReference>
<dbReference type="SUPFAM" id="SSF53187">
    <property type="entry name" value="Zn-dependent exopeptidases"/>
    <property type="match status" value="1"/>
</dbReference>
<dbReference type="CDD" id="cd03870">
    <property type="entry name" value="M14_CPA"/>
    <property type="match status" value="1"/>
</dbReference>
<keyword evidence="13" id="KW-1015">Disulfide bond</keyword>
<evidence type="ECO:0000256" key="4">
    <source>
        <dbReference type="ARBA" id="ARBA00022525"/>
    </source>
</evidence>
<dbReference type="FunFam" id="3.30.70.340:FF:000001">
    <property type="entry name" value="Carboxypeptidase A5"/>
    <property type="match status" value="1"/>
</dbReference>
<dbReference type="PROSITE" id="PS00132">
    <property type="entry name" value="CARBOXYPEPT_ZN_1"/>
    <property type="match status" value="1"/>
</dbReference>
<keyword evidence="10" id="KW-0862">Zinc</keyword>
<evidence type="ECO:0000256" key="15">
    <source>
        <dbReference type="ARBA" id="ARBA00039144"/>
    </source>
</evidence>
<dbReference type="InterPro" id="IPR057246">
    <property type="entry name" value="CARBOXYPEPT_ZN_1"/>
</dbReference>
<evidence type="ECO:0000256" key="5">
    <source>
        <dbReference type="ARBA" id="ARBA00022645"/>
    </source>
</evidence>
<dbReference type="InterPro" id="IPR000834">
    <property type="entry name" value="Peptidase_M14"/>
</dbReference>
<name>A0A9Q1G3L4_SYNKA</name>
<evidence type="ECO:0000256" key="13">
    <source>
        <dbReference type="ARBA" id="ARBA00023157"/>
    </source>
</evidence>
<organism evidence="19 20">
    <name type="scientific">Synaphobranchus kaupii</name>
    <name type="common">Kaup's arrowtooth eel</name>
    <dbReference type="NCBI Taxonomy" id="118154"/>
    <lineage>
        <taxon>Eukaryota</taxon>
        <taxon>Metazoa</taxon>
        <taxon>Chordata</taxon>
        <taxon>Craniata</taxon>
        <taxon>Vertebrata</taxon>
        <taxon>Euteleostomi</taxon>
        <taxon>Actinopterygii</taxon>
        <taxon>Neopterygii</taxon>
        <taxon>Teleostei</taxon>
        <taxon>Anguilliformes</taxon>
        <taxon>Synaphobranchidae</taxon>
        <taxon>Synaphobranchus</taxon>
    </lineage>
</organism>
<accession>A0A9Q1G3L4</accession>
<dbReference type="PROSITE" id="PS52035">
    <property type="entry name" value="PEPTIDASE_M14"/>
    <property type="match status" value="1"/>
</dbReference>
<dbReference type="GO" id="GO:0008270">
    <property type="term" value="F:zinc ion binding"/>
    <property type="evidence" value="ECO:0007669"/>
    <property type="project" value="InterPro"/>
</dbReference>
<feature type="active site" description="Proton donor/acceptor" evidence="17">
    <location>
        <position position="446"/>
    </location>
</feature>
<gene>
    <name evidence="19" type="ORF">SKAU_G00047150</name>
</gene>
<keyword evidence="6" id="KW-0645">Protease</keyword>
<dbReference type="AlphaFoldDB" id="A0A9Q1G3L4"/>
<evidence type="ECO:0000256" key="10">
    <source>
        <dbReference type="ARBA" id="ARBA00022833"/>
    </source>
</evidence>
<dbReference type="PROSITE" id="PS00133">
    <property type="entry name" value="CARBOXYPEPT_ZN_2"/>
    <property type="match status" value="1"/>
</dbReference>
<comment type="similarity">
    <text evidence="3 17">Belongs to the peptidase M14 family.</text>
</comment>
<comment type="cofactor">
    <cofactor evidence="1">
        <name>Zn(2+)</name>
        <dbReference type="ChEBI" id="CHEBI:29105"/>
    </cofactor>
</comment>
<dbReference type="SMART" id="SM00631">
    <property type="entry name" value="Zn_pept"/>
    <property type="match status" value="1"/>
</dbReference>
<evidence type="ECO:0000256" key="11">
    <source>
        <dbReference type="ARBA" id="ARBA00023049"/>
    </source>
</evidence>
<reference evidence="19" key="1">
    <citation type="journal article" date="2023" name="Science">
        <title>Genome structures resolve the early diversification of teleost fishes.</title>
        <authorList>
            <person name="Parey E."/>
            <person name="Louis A."/>
            <person name="Montfort J."/>
            <person name="Bouchez O."/>
            <person name="Roques C."/>
            <person name="Iampietro C."/>
            <person name="Lluch J."/>
            <person name="Castinel A."/>
            <person name="Donnadieu C."/>
            <person name="Desvignes T."/>
            <person name="Floi Bucao C."/>
            <person name="Jouanno E."/>
            <person name="Wen M."/>
            <person name="Mejri S."/>
            <person name="Dirks R."/>
            <person name="Jansen H."/>
            <person name="Henkel C."/>
            <person name="Chen W.J."/>
            <person name="Zahm M."/>
            <person name="Cabau C."/>
            <person name="Klopp C."/>
            <person name="Thompson A.W."/>
            <person name="Robinson-Rechavi M."/>
            <person name="Braasch I."/>
            <person name="Lecointre G."/>
            <person name="Bobe J."/>
            <person name="Postlethwait J.H."/>
            <person name="Berthelot C."/>
            <person name="Roest Crollius H."/>
            <person name="Guiguen Y."/>
        </authorList>
    </citation>
    <scope>NUCLEOTIDE SEQUENCE</scope>
    <source>
        <strain evidence="19">WJC10195</strain>
    </source>
</reference>
<dbReference type="Pfam" id="PF02244">
    <property type="entry name" value="Propep_M14"/>
    <property type="match status" value="1"/>
</dbReference>
<proteinExistence type="inferred from homology"/>
<evidence type="ECO:0000256" key="3">
    <source>
        <dbReference type="ARBA" id="ARBA00005988"/>
    </source>
</evidence>
<evidence type="ECO:0000313" key="19">
    <source>
        <dbReference type="EMBL" id="KAJ8374135.1"/>
    </source>
</evidence>
<dbReference type="SUPFAM" id="SSF54897">
    <property type="entry name" value="Protease propeptides/inhibitors"/>
    <property type="match status" value="1"/>
</dbReference>